<keyword evidence="4" id="KW-1185">Reference proteome</keyword>
<dbReference type="Gene3D" id="2.40.180.10">
    <property type="entry name" value="Catalase core domain"/>
    <property type="match status" value="1"/>
</dbReference>
<organism evidence="2 4">
    <name type="scientific">Byssothecium circinans</name>
    <dbReference type="NCBI Taxonomy" id="147558"/>
    <lineage>
        <taxon>Eukaryota</taxon>
        <taxon>Fungi</taxon>
        <taxon>Dikarya</taxon>
        <taxon>Ascomycota</taxon>
        <taxon>Pezizomycotina</taxon>
        <taxon>Dothideomycetes</taxon>
        <taxon>Pleosporomycetidae</taxon>
        <taxon>Pleosporales</taxon>
        <taxon>Massarineae</taxon>
        <taxon>Massarinaceae</taxon>
        <taxon>Byssothecium</taxon>
    </lineage>
</organism>
<dbReference type="GO" id="GO:0005777">
    <property type="term" value="C:peroxisome"/>
    <property type="evidence" value="ECO:0007669"/>
    <property type="project" value="TreeGrafter"/>
</dbReference>
<dbReference type="SMART" id="SM01060">
    <property type="entry name" value="Catalase"/>
    <property type="match status" value="1"/>
</dbReference>
<protein>
    <submittedName>
        <fullName evidence="2">Catalase related subgroup</fullName>
    </submittedName>
</protein>
<evidence type="ECO:0000259" key="1">
    <source>
        <dbReference type="SMART" id="SM01060"/>
    </source>
</evidence>
<dbReference type="PANTHER" id="PTHR11465">
    <property type="entry name" value="CATALASE"/>
    <property type="match status" value="1"/>
</dbReference>
<dbReference type="GO" id="GO:0042744">
    <property type="term" value="P:hydrogen peroxide catabolic process"/>
    <property type="evidence" value="ECO:0007669"/>
    <property type="project" value="TreeGrafter"/>
</dbReference>
<dbReference type="InterPro" id="IPR020835">
    <property type="entry name" value="Catalase_sf"/>
</dbReference>
<accession>A0A6A5T9A5</accession>
<dbReference type="GO" id="GO:0004096">
    <property type="term" value="F:catalase activity"/>
    <property type="evidence" value="ECO:0007669"/>
    <property type="project" value="InterPro"/>
</dbReference>
<dbReference type="PROSITE" id="PS51402">
    <property type="entry name" value="CATALASE_3"/>
    <property type="match status" value="1"/>
</dbReference>
<sequence>MPLSQHPKIVETSTSLVSTLRAAAGENVPKSFRPAHAKGRLLTGTFTPTPTAATLTTAPHFTLPSTRLTLRFSSSTGHPTIPDTDPNANPRGLAIRFHLPSTADGKRHHTDIIAHSTPLFPVSTGEQFLEFLQAAGAAGTDGGKALGAFLATHPETKRFLTEDRRSPESFATERFFGVNAFKFVDGEGKERFVRYRVLPTAGHHALSPEEVAGKSATYLYDELAARVETGPPIAYKLVVQVAEEGDVVDNATVVWPEERTVVELGEIRVEGILGREKSLEEERRVIFDPVPRVQGIEGSGDPLVEVRASVYLVSGRERRGAA</sequence>
<dbReference type="SUPFAM" id="SSF56634">
    <property type="entry name" value="Heme-dependent catalase-like"/>
    <property type="match status" value="1"/>
</dbReference>
<evidence type="ECO:0000313" key="2">
    <source>
        <dbReference type="EMBL" id="KAF1948332.1"/>
    </source>
</evidence>
<dbReference type="GO" id="GO:0020037">
    <property type="term" value="F:heme binding"/>
    <property type="evidence" value="ECO:0007669"/>
    <property type="project" value="InterPro"/>
</dbReference>
<dbReference type="EMBL" id="ML976986">
    <property type="protein sequence ID" value="KAF1959016.1"/>
    <property type="molecule type" value="Genomic_DNA"/>
</dbReference>
<evidence type="ECO:0000313" key="4">
    <source>
        <dbReference type="Proteomes" id="UP000800035"/>
    </source>
</evidence>
<evidence type="ECO:0000313" key="3">
    <source>
        <dbReference type="EMBL" id="KAF1959016.1"/>
    </source>
</evidence>
<dbReference type="PIRSF" id="PIRSF000296">
    <property type="entry name" value="SrpA"/>
    <property type="match status" value="1"/>
</dbReference>
<dbReference type="GO" id="GO:0042542">
    <property type="term" value="P:response to hydrogen peroxide"/>
    <property type="evidence" value="ECO:0007669"/>
    <property type="project" value="TreeGrafter"/>
</dbReference>
<dbReference type="Pfam" id="PF00199">
    <property type="entry name" value="Catalase"/>
    <property type="match status" value="1"/>
</dbReference>
<dbReference type="PANTHER" id="PTHR11465:SF62">
    <property type="entry name" value="CATALASE T"/>
    <property type="match status" value="1"/>
</dbReference>
<dbReference type="OrthoDB" id="2379805at2759"/>
<dbReference type="InterPro" id="IPR024168">
    <property type="entry name" value="Catalase_SrpA-type_pred"/>
</dbReference>
<dbReference type="InterPro" id="IPR018028">
    <property type="entry name" value="Catalase"/>
</dbReference>
<proteinExistence type="predicted"/>
<gene>
    <name evidence="3" type="ORF">CC80DRAFT_502899</name>
    <name evidence="2" type="ORF">CC80DRAFT_585124</name>
</gene>
<dbReference type="GO" id="GO:0005739">
    <property type="term" value="C:mitochondrion"/>
    <property type="evidence" value="ECO:0007669"/>
    <property type="project" value="TreeGrafter"/>
</dbReference>
<dbReference type="Proteomes" id="UP000800035">
    <property type="component" value="Unassembled WGS sequence"/>
</dbReference>
<dbReference type="InterPro" id="IPR011614">
    <property type="entry name" value="Catalase_core"/>
</dbReference>
<dbReference type="Gene3D" id="1.20.1280.120">
    <property type="match status" value="1"/>
</dbReference>
<dbReference type="EMBL" id="ML977062">
    <property type="protein sequence ID" value="KAF1948332.1"/>
    <property type="molecule type" value="Genomic_DNA"/>
</dbReference>
<reference evidence="2" key="1">
    <citation type="journal article" date="2020" name="Stud. Mycol.">
        <title>101 Dothideomycetes genomes: a test case for predicting lifestyles and emergence of pathogens.</title>
        <authorList>
            <person name="Haridas S."/>
            <person name="Albert R."/>
            <person name="Binder M."/>
            <person name="Bloem J."/>
            <person name="Labutti K."/>
            <person name="Salamov A."/>
            <person name="Andreopoulos B."/>
            <person name="Baker S."/>
            <person name="Barry K."/>
            <person name="Bills G."/>
            <person name="Bluhm B."/>
            <person name="Cannon C."/>
            <person name="Castanera R."/>
            <person name="Culley D."/>
            <person name="Daum C."/>
            <person name="Ezra D."/>
            <person name="Gonzalez J."/>
            <person name="Henrissat B."/>
            <person name="Kuo A."/>
            <person name="Liang C."/>
            <person name="Lipzen A."/>
            <person name="Lutzoni F."/>
            <person name="Magnuson J."/>
            <person name="Mondo S."/>
            <person name="Nolan M."/>
            <person name="Ohm R."/>
            <person name="Pangilinan J."/>
            <person name="Park H.-J."/>
            <person name="Ramirez L."/>
            <person name="Alfaro M."/>
            <person name="Sun H."/>
            <person name="Tritt A."/>
            <person name="Yoshinaga Y."/>
            <person name="Zwiers L.-H."/>
            <person name="Turgeon B."/>
            <person name="Goodwin S."/>
            <person name="Spatafora J."/>
            <person name="Crous P."/>
            <person name="Grigoriev I."/>
        </authorList>
    </citation>
    <scope>NUCLEOTIDE SEQUENCE</scope>
    <source>
        <strain evidence="2">CBS 675.92</strain>
    </source>
</reference>
<feature type="domain" description="Catalase core" evidence="1">
    <location>
        <begin position="1"/>
        <end position="322"/>
    </location>
</feature>
<name>A0A6A5T9A5_9PLEO</name>
<dbReference type="AlphaFoldDB" id="A0A6A5T9A5"/>